<accession>A0A642FP31</accession>
<keyword evidence="2" id="KW-0238">DNA-binding</keyword>
<evidence type="ECO:0000256" key="1">
    <source>
        <dbReference type="SAM" id="MobiDB-lite"/>
    </source>
</evidence>
<dbReference type="Pfam" id="PF02178">
    <property type="entry name" value="AT_hook"/>
    <property type="match status" value="1"/>
</dbReference>
<feature type="region of interest" description="Disordered" evidence="1">
    <location>
        <begin position="1"/>
        <end position="29"/>
    </location>
</feature>
<evidence type="ECO:0000313" key="2">
    <source>
        <dbReference type="EMBL" id="KAA4873079.1"/>
    </source>
</evidence>
<gene>
    <name evidence="2" type="ORF">F3B29_23290</name>
</gene>
<proteinExistence type="predicted"/>
<comment type="caution">
    <text evidence="2">The sequence shown here is derived from an EMBL/GenBank/DDBJ whole genome shotgun (WGS) entry which is preliminary data.</text>
</comment>
<feature type="compositionally biased region" description="Basic and acidic residues" evidence="1">
    <location>
        <begin position="14"/>
        <end position="29"/>
    </location>
</feature>
<dbReference type="EMBL" id="VWDL01000029">
    <property type="protein sequence ID" value="KAA4873079.1"/>
    <property type="molecule type" value="Genomic_DNA"/>
</dbReference>
<feature type="non-terminal residue" evidence="2">
    <location>
        <position position="1"/>
    </location>
</feature>
<organism evidence="2">
    <name type="scientific">Bacteroides fragilis</name>
    <dbReference type="NCBI Taxonomy" id="817"/>
    <lineage>
        <taxon>Bacteria</taxon>
        <taxon>Pseudomonadati</taxon>
        <taxon>Bacteroidota</taxon>
        <taxon>Bacteroidia</taxon>
        <taxon>Bacteroidales</taxon>
        <taxon>Bacteroidaceae</taxon>
        <taxon>Bacteroides</taxon>
    </lineage>
</organism>
<dbReference type="GO" id="GO:0003677">
    <property type="term" value="F:DNA binding"/>
    <property type="evidence" value="ECO:0007669"/>
    <property type="project" value="UniProtKB-KW"/>
</dbReference>
<name>A0A642FP31_BACFG</name>
<protein>
    <submittedName>
        <fullName evidence="2">DNA-binding response regulator</fullName>
    </submittedName>
</protein>
<dbReference type="InterPro" id="IPR017956">
    <property type="entry name" value="AT_hook_DNA-bd_motif"/>
</dbReference>
<reference evidence="2" key="1">
    <citation type="journal article" date="2019" name="Nat. Med.">
        <title>A library of human gut bacterial isolates paired with longitudinal multiomics data enables mechanistic microbiome research.</title>
        <authorList>
            <person name="Poyet M."/>
            <person name="Groussin M."/>
            <person name="Gibbons S.M."/>
            <person name="Avila-Pacheco J."/>
            <person name="Jiang X."/>
            <person name="Kearney S.M."/>
            <person name="Perrotta A.R."/>
            <person name="Berdy B."/>
            <person name="Zhao S."/>
            <person name="Lieberman T.D."/>
            <person name="Swanson P.K."/>
            <person name="Smith M."/>
            <person name="Roesemann S."/>
            <person name="Alexander J.E."/>
            <person name="Rich S.A."/>
            <person name="Livny J."/>
            <person name="Vlamakis H."/>
            <person name="Clish C."/>
            <person name="Bullock K."/>
            <person name="Deik A."/>
            <person name="Scott J."/>
            <person name="Pierce K.A."/>
            <person name="Xavier R.J."/>
            <person name="Alm E.J."/>
        </authorList>
    </citation>
    <scope>NUCLEOTIDE SEQUENCE</scope>
    <source>
        <strain evidence="2">BIOML-A74</strain>
    </source>
</reference>
<sequence length="29" mass="3341">AYGLKGMRKRGRPKKENSDECTREDSGRD</sequence>
<feature type="compositionally biased region" description="Basic residues" evidence="1">
    <location>
        <begin position="1"/>
        <end position="13"/>
    </location>
</feature>
<dbReference type="AlphaFoldDB" id="A0A642FP31"/>